<gene>
    <name evidence="1" type="ORF">CTRU02_200730</name>
</gene>
<sequence length="778" mass="87088">MGIEKMGESQSIGVTSSGGDVVACRKTLADTSIRPDDVSVDLAAQFFRMRRSSYHSSPTQHAFDDPLAPTSEDRSHMTVSRSRTDSRPSSFEPVALSNIPYRVKEPLRNPVKHSRGTTFADSHGRTKELNGDGRILSKRFSGDSGYSTDIYRHQTSVRILQDTYKHGRQRQEGLGAVGAKKTPKAWQPIPALQAPSNRQKRSLRSMECYSPEPDSSFPNSRPLSRYTDEHKAVNDIDKTKSSSPQKNLGCGTKEPVRRPVSYETPQPKGLRRVKAKTTLRSENAVAQSRTPRPEIHVSSGFYDNPSEDSHIPDWSLQSLPKTPKSTARKNTRSTTSRASQQAPGQPTSPVGQSTDISDPYSRISPLVEEHSGSATESDNDSSIESSVFSIPDSPFQPHQLSADDPFATYIDAVVERVFFHFRVWQIRQRGGGQGGEKETQRTNASTPDSPLRSRKRSHSDHPSQTPLGDDADATPDSKRAKLPATATGRMLACPFWKKDPESHRHCYKKVLSRIKYVKQHLYRFHEEPITCVCCGAEFETESSRDEHLRARRCQVVEGGSVPEGLTRAQRRDVQRRADPSKSEEEQWFVIWDIIFPGHPRPTSAYIDSDLSEPLSSFHEFYTSNGPDIIMEHLEIYEPEMRRVYERVVWSQVLDRIYEQWAKRRGLRRAAVGMMTPPRTEPSSVAAESDGAASFRSISYYGAPLSYGQSSYMAETTLPVSTSNLQFAGQGLEVLGSRDGTDLEPDPRELITDLDYLFAEYAGRDHSGQGSQSRVSYPR</sequence>
<proteinExistence type="predicted"/>
<keyword evidence="2" id="KW-1185">Reference proteome</keyword>
<comment type="caution">
    <text evidence="1">The sequence shown here is derived from an EMBL/GenBank/DDBJ whole genome shotgun (WGS) entry which is preliminary data.</text>
</comment>
<name>A0ACC3ZFH6_COLTU</name>
<reference evidence="1 2" key="1">
    <citation type="journal article" date="2020" name="Phytopathology">
        <title>Genome Sequence Resources of Colletotrichum truncatum, C. plurivorum, C. musicola, and C. sojae: Four Species Pathogenic to Soybean (Glycine max).</title>
        <authorList>
            <person name="Rogerio F."/>
            <person name="Boufleur T.R."/>
            <person name="Ciampi-Guillardi M."/>
            <person name="Sukno S.A."/>
            <person name="Thon M.R."/>
            <person name="Massola Junior N.S."/>
            <person name="Baroncelli R."/>
        </authorList>
    </citation>
    <scope>NUCLEOTIDE SEQUENCE [LARGE SCALE GENOMIC DNA]</scope>
    <source>
        <strain evidence="1 2">CMES1059</strain>
    </source>
</reference>
<dbReference type="EMBL" id="VUJX02000001">
    <property type="protein sequence ID" value="KAL0942844.1"/>
    <property type="molecule type" value="Genomic_DNA"/>
</dbReference>
<evidence type="ECO:0000313" key="1">
    <source>
        <dbReference type="EMBL" id="KAL0942844.1"/>
    </source>
</evidence>
<dbReference type="Proteomes" id="UP000805649">
    <property type="component" value="Unassembled WGS sequence"/>
</dbReference>
<organism evidence="1 2">
    <name type="scientific">Colletotrichum truncatum</name>
    <name type="common">Anthracnose fungus</name>
    <name type="synonym">Colletotrichum capsici</name>
    <dbReference type="NCBI Taxonomy" id="5467"/>
    <lineage>
        <taxon>Eukaryota</taxon>
        <taxon>Fungi</taxon>
        <taxon>Dikarya</taxon>
        <taxon>Ascomycota</taxon>
        <taxon>Pezizomycotina</taxon>
        <taxon>Sordariomycetes</taxon>
        <taxon>Hypocreomycetidae</taxon>
        <taxon>Glomerellales</taxon>
        <taxon>Glomerellaceae</taxon>
        <taxon>Colletotrichum</taxon>
        <taxon>Colletotrichum truncatum species complex</taxon>
    </lineage>
</organism>
<accession>A0ACC3ZFH6</accession>
<protein>
    <submittedName>
        <fullName evidence="1">Uncharacterized protein</fullName>
    </submittedName>
</protein>
<evidence type="ECO:0000313" key="2">
    <source>
        <dbReference type="Proteomes" id="UP000805649"/>
    </source>
</evidence>